<dbReference type="EMBL" id="JAQQWI010000009">
    <property type="protein sequence ID" value="KAK8022952.1"/>
    <property type="molecule type" value="Genomic_DNA"/>
</dbReference>
<name>A0ABR1RYE1_9PEZI</name>
<accession>A0ABR1RYE1</accession>
<comment type="caution">
    <text evidence="2">The sequence shown here is derived from an EMBL/GenBank/DDBJ whole genome shotgun (WGS) entry which is preliminary data.</text>
</comment>
<protein>
    <submittedName>
        <fullName evidence="2">Uncharacterized protein</fullName>
    </submittedName>
</protein>
<evidence type="ECO:0000313" key="3">
    <source>
        <dbReference type="Proteomes" id="UP001396898"/>
    </source>
</evidence>
<evidence type="ECO:0000256" key="1">
    <source>
        <dbReference type="SAM" id="MobiDB-lite"/>
    </source>
</evidence>
<evidence type="ECO:0000313" key="2">
    <source>
        <dbReference type="EMBL" id="KAK8022952.1"/>
    </source>
</evidence>
<feature type="region of interest" description="Disordered" evidence="1">
    <location>
        <begin position="174"/>
        <end position="213"/>
    </location>
</feature>
<gene>
    <name evidence="2" type="ORF">PG991_006833</name>
</gene>
<reference evidence="2 3" key="1">
    <citation type="submission" date="2023-01" db="EMBL/GenBank/DDBJ databases">
        <title>Analysis of 21 Apiospora genomes using comparative genomics revels a genus with tremendous synthesis potential of carbohydrate active enzymes and secondary metabolites.</title>
        <authorList>
            <person name="Sorensen T."/>
        </authorList>
    </citation>
    <scope>NUCLEOTIDE SEQUENCE [LARGE SCALE GENOMIC DNA]</scope>
    <source>
        <strain evidence="2 3">CBS 20057</strain>
    </source>
</reference>
<keyword evidence="3" id="KW-1185">Reference proteome</keyword>
<feature type="compositionally biased region" description="Polar residues" evidence="1">
    <location>
        <begin position="190"/>
        <end position="207"/>
    </location>
</feature>
<proteinExistence type="predicted"/>
<dbReference type="Proteomes" id="UP001396898">
    <property type="component" value="Unassembled WGS sequence"/>
</dbReference>
<organism evidence="2 3">
    <name type="scientific">Apiospora marii</name>
    <dbReference type="NCBI Taxonomy" id="335849"/>
    <lineage>
        <taxon>Eukaryota</taxon>
        <taxon>Fungi</taxon>
        <taxon>Dikarya</taxon>
        <taxon>Ascomycota</taxon>
        <taxon>Pezizomycotina</taxon>
        <taxon>Sordariomycetes</taxon>
        <taxon>Xylariomycetidae</taxon>
        <taxon>Amphisphaeriales</taxon>
        <taxon>Apiosporaceae</taxon>
        <taxon>Apiospora</taxon>
    </lineage>
</organism>
<sequence length="213" mass="22727">MPYIWSEIDVCVVLLFSCGLSVREILHTSKITTAPRHQPPSSASLAPLGWPSYLAHHLRQLGRAEGGRRRPRNTAAAGASDTFQERIAWLELLNAHTGYGVPGSRRPLGTQIMIEACPSAAKEATPTPAPAVAQTNWCKHARIDEVVEECGKGKKSMGGGGIMVTREVVCTAEETVESGKRGEEGEAQDQDMSSSSGPGSVVLMTTSTRDDGT</sequence>